<dbReference type="STRING" id="1043003.A0A074VMF8"/>
<dbReference type="EMBL" id="KL584837">
    <property type="protein sequence ID" value="KEQ61668.1"/>
    <property type="molecule type" value="Genomic_DNA"/>
</dbReference>
<organism evidence="1 2">
    <name type="scientific">Aureobasidium melanogenum (strain CBS 110374)</name>
    <name type="common">Aureobasidium pullulans var. melanogenum</name>
    <dbReference type="NCBI Taxonomy" id="1043003"/>
    <lineage>
        <taxon>Eukaryota</taxon>
        <taxon>Fungi</taxon>
        <taxon>Dikarya</taxon>
        <taxon>Ascomycota</taxon>
        <taxon>Pezizomycotina</taxon>
        <taxon>Dothideomycetes</taxon>
        <taxon>Dothideomycetidae</taxon>
        <taxon>Dothideales</taxon>
        <taxon>Saccotheciaceae</taxon>
        <taxon>Aureobasidium</taxon>
    </lineage>
</organism>
<proteinExistence type="predicted"/>
<dbReference type="Proteomes" id="UP000030672">
    <property type="component" value="Unassembled WGS sequence"/>
</dbReference>
<reference evidence="1 2" key="1">
    <citation type="journal article" date="2014" name="BMC Genomics">
        <title>Genome sequencing of four Aureobasidium pullulans varieties: biotechnological potential, stress tolerance, and description of new species.</title>
        <authorList>
            <person name="Gostin Ar C."/>
            <person name="Ohm R.A."/>
            <person name="Kogej T."/>
            <person name="Sonjak S."/>
            <person name="Turk M."/>
            <person name="Zajc J."/>
            <person name="Zalar P."/>
            <person name="Grube M."/>
            <person name="Sun H."/>
            <person name="Han J."/>
            <person name="Sharma A."/>
            <person name="Chiniquy J."/>
            <person name="Ngan C.Y."/>
            <person name="Lipzen A."/>
            <person name="Barry K."/>
            <person name="Grigoriev I.V."/>
            <person name="Gunde-Cimerman N."/>
        </authorList>
    </citation>
    <scope>NUCLEOTIDE SEQUENCE [LARGE SCALE GENOMIC DNA]</scope>
    <source>
        <strain evidence="1 2">CBS 110374</strain>
    </source>
</reference>
<dbReference type="HOGENOM" id="CLU_092535_0_0_1"/>
<dbReference type="GeneID" id="63919979"/>
<evidence type="ECO:0008006" key="3">
    <source>
        <dbReference type="Google" id="ProtNLM"/>
    </source>
</evidence>
<sequence length="161" mass="17771">MASRQFVDPIQLLRITPLIAATLTLDHAFDSNLFLSALNQPETRSKSNAALSTYFPVVSHAGFYRRLTSVSLTVIASVANLYSRGSPARTWYRAGAILAVTHFIFMPFMVASKEAIRTNHPARDANIALDEWLWFNRLRGMTVDLAAFVTLGVAVVKSLGN</sequence>
<evidence type="ECO:0000313" key="2">
    <source>
        <dbReference type="Proteomes" id="UP000030672"/>
    </source>
</evidence>
<protein>
    <recommendedName>
        <fullName evidence="3">DUF1772-domain-containing protein</fullName>
    </recommendedName>
</protein>
<dbReference type="AlphaFoldDB" id="A0A074VMF8"/>
<keyword evidence="2" id="KW-1185">Reference proteome</keyword>
<gene>
    <name evidence="1" type="ORF">M437DRAFT_76337</name>
</gene>
<accession>A0A074VMF8</accession>
<name>A0A074VMF8_AURM1</name>
<dbReference type="RefSeq" id="XP_040878691.1">
    <property type="nucleotide sequence ID" value="XM_041026606.1"/>
</dbReference>
<evidence type="ECO:0000313" key="1">
    <source>
        <dbReference type="EMBL" id="KEQ61668.1"/>
    </source>
</evidence>